<dbReference type="InterPro" id="IPR011044">
    <property type="entry name" value="Quino_amine_DH_bsu"/>
</dbReference>
<dbReference type="Proteomes" id="UP000246635">
    <property type="component" value="Unassembled WGS sequence"/>
</dbReference>
<comment type="caution">
    <text evidence="1">The sequence shown here is derived from an EMBL/GenBank/DDBJ whole genome shotgun (WGS) entry which is preliminary data.</text>
</comment>
<accession>A0A2V2Z232</accession>
<dbReference type="SUPFAM" id="SSF50969">
    <property type="entry name" value="YVTN repeat-like/Quinoprotein amine dehydrogenase"/>
    <property type="match status" value="1"/>
</dbReference>
<name>A0A2V2Z232_9BACL</name>
<sequence length="868" mass="100121">MRKYHQEQVLELIKTLSEAQLKFTRLHSELNTQAFVGLLAGCQEFAIHIGQYIEKYEGEDTQTVSLLENYCDILYLASVEVDNGGDSTPHIMALQDQLRQIEDSVKTELGQRKIEIAFLPYKASMWDSCESIWLAAKEDPQCDAYVVPIPYFDRLPGGALGQMHYEGDQFPDDVPITDWQSYKIDERRPDVIVTINPYDDTNLVTMVHPNFFSKRLKDLTDMLVYVPYFVSMDDVDEHFCKCAGVLYADRVIVQSDKIRQTYLRVLKRYEQANQCVGRFGNMEEKIVALGSPKFDKVINTKREDCVVPDDWQKLIERTDGTRKKVVLYNTSITALLEGNEHVLHKLRYVFDSFKNRDDVVLLWRPHPLNGESYKAMRPQLLKDYLSIVEEYQSLGFGIYDDTADLHRSIAISDAYYGDGGSLGPLYLSTGKPVMMQDLYFRPALDTLLLQSMYVDKQHIWFTARDFNGLFCMDRALMKPKYVGSFDEENSRSLYVGMTQYQDKLYFAPYLAEQMAAYDIEHQSFEHTALGTAPRLNWLHPREKGFFQSVFRYEHYLFLIPITYPAIIRYNLNTGERDDITDWVAHTQLNAENSPYYLQWNKTFDFGRLLASSVASNATELVMTLWGSNELVILDAETLDSRIVKVGEADERFAGVCFDGTNYWLAARNQNYMVRWNPYTQKYKKVVFPDAFLSGRILNFLDVVYAGGYVWLLPYEANMALRLNPTTGEVTTVSELTDAVNKERYKYIQVSLDGDFIYAATVGRIVVFDTINAQCRIQNLWVDEQDQKIVNNRRRESLKINAPEWSNLQKFIYPESYTGIQTYLDYVVDLDELPFALSQAKKQIECAREVAGHLDGTVGQAIYEYVIGG</sequence>
<proteinExistence type="predicted"/>
<gene>
    <name evidence="1" type="ORF">DFQ01_10157</name>
</gene>
<protein>
    <recommendedName>
        <fullName evidence="3">CDP-glycerol:poly(Glycerophosphate) glycerophosphotransferase</fullName>
    </recommendedName>
</protein>
<evidence type="ECO:0000313" key="2">
    <source>
        <dbReference type="Proteomes" id="UP000246635"/>
    </source>
</evidence>
<dbReference type="EMBL" id="QGTQ01000001">
    <property type="protein sequence ID" value="PWW08336.1"/>
    <property type="molecule type" value="Genomic_DNA"/>
</dbReference>
<evidence type="ECO:0008006" key="3">
    <source>
        <dbReference type="Google" id="ProtNLM"/>
    </source>
</evidence>
<dbReference type="RefSeq" id="WP_181394733.1">
    <property type="nucleotide sequence ID" value="NZ_QGTQ01000001.1"/>
</dbReference>
<dbReference type="AlphaFoldDB" id="A0A2V2Z232"/>
<organism evidence="1 2">
    <name type="scientific">Paenibacillus cellulosilyticus</name>
    <dbReference type="NCBI Taxonomy" id="375489"/>
    <lineage>
        <taxon>Bacteria</taxon>
        <taxon>Bacillati</taxon>
        <taxon>Bacillota</taxon>
        <taxon>Bacilli</taxon>
        <taxon>Bacillales</taxon>
        <taxon>Paenibacillaceae</taxon>
        <taxon>Paenibacillus</taxon>
    </lineage>
</organism>
<reference evidence="1 2" key="1">
    <citation type="submission" date="2018-05" db="EMBL/GenBank/DDBJ databases">
        <title>Genomic Encyclopedia of Type Strains, Phase III (KMG-III): the genomes of soil and plant-associated and newly described type strains.</title>
        <authorList>
            <person name="Whitman W."/>
        </authorList>
    </citation>
    <scope>NUCLEOTIDE SEQUENCE [LARGE SCALE GENOMIC DNA]</scope>
    <source>
        <strain evidence="1 2">CECT 5696</strain>
    </source>
</reference>
<evidence type="ECO:0000313" key="1">
    <source>
        <dbReference type="EMBL" id="PWW08336.1"/>
    </source>
</evidence>
<keyword evidence="2" id="KW-1185">Reference proteome</keyword>